<dbReference type="EMBL" id="GGEC01005266">
    <property type="protein sequence ID" value="MBW85749.1"/>
    <property type="molecule type" value="Transcribed_RNA"/>
</dbReference>
<dbReference type="AlphaFoldDB" id="A0A2P2IWZ8"/>
<sequence>MPRLRVRNWSRILNWEDRQCIKTTKIGTISSHKSRSINQCRRKHRESHWRPNNARCRCRCRCLHAQLPFGAKINGK</sequence>
<name>A0A2P2IWZ8_RHIMU</name>
<protein>
    <submittedName>
        <fullName evidence="1">Uncharacterized protein MANES_14G173400</fullName>
    </submittedName>
</protein>
<reference evidence="1" key="1">
    <citation type="submission" date="2018-02" db="EMBL/GenBank/DDBJ databases">
        <title>Rhizophora mucronata_Transcriptome.</title>
        <authorList>
            <person name="Meera S.P."/>
            <person name="Sreeshan A."/>
            <person name="Augustine A."/>
        </authorList>
    </citation>
    <scope>NUCLEOTIDE SEQUENCE</scope>
    <source>
        <tissue evidence="1">Leaf</tissue>
    </source>
</reference>
<organism evidence="1">
    <name type="scientific">Rhizophora mucronata</name>
    <name type="common">Asiatic mangrove</name>
    <dbReference type="NCBI Taxonomy" id="61149"/>
    <lineage>
        <taxon>Eukaryota</taxon>
        <taxon>Viridiplantae</taxon>
        <taxon>Streptophyta</taxon>
        <taxon>Embryophyta</taxon>
        <taxon>Tracheophyta</taxon>
        <taxon>Spermatophyta</taxon>
        <taxon>Magnoliopsida</taxon>
        <taxon>eudicotyledons</taxon>
        <taxon>Gunneridae</taxon>
        <taxon>Pentapetalae</taxon>
        <taxon>rosids</taxon>
        <taxon>fabids</taxon>
        <taxon>Malpighiales</taxon>
        <taxon>Rhizophoraceae</taxon>
        <taxon>Rhizophora</taxon>
    </lineage>
</organism>
<evidence type="ECO:0000313" key="1">
    <source>
        <dbReference type="EMBL" id="MBW85749.1"/>
    </source>
</evidence>
<accession>A0A2P2IWZ8</accession>
<proteinExistence type="predicted"/>